<reference evidence="2" key="1">
    <citation type="submission" date="2021-01" db="EMBL/GenBank/DDBJ databases">
        <authorList>
            <person name="Corre E."/>
            <person name="Pelletier E."/>
            <person name="Niang G."/>
            <person name="Scheremetjew M."/>
            <person name="Finn R."/>
            <person name="Kale V."/>
            <person name="Holt S."/>
            <person name="Cochrane G."/>
            <person name="Meng A."/>
            <person name="Brown T."/>
            <person name="Cohen L."/>
        </authorList>
    </citation>
    <scope>NUCLEOTIDE SEQUENCE</scope>
    <source>
        <strain evidence="2">CCMP3105</strain>
    </source>
</reference>
<dbReference type="EMBL" id="HBNR01089218">
    <property type="protein sequence ID" value="CAE4667763.1"/>
    <property type="molecule type" value="Transcribed_RNA"/>
</dbReference>
<evidence type="ECO:0000313" key="2">
    <source>
        <dbReference type="EMBL" id="CAE4667763.1"/>
    </source>
</evidence>
<proteinExistence type="predicted"/>
<dbReference type="AlphaFoldDB" id="A0A7S4WBB6"/>
<protein>
    <submittedName>
        <fullName evidence="2">Uncharacterized protein</fullName>
    </submittedName>
</protein>
<gene>
    <name evidence="2" type="ORF">AMON00008_LOCUS63989</name>
</gene>
<accession>A0A7S4WBB6</accession>
<feature type="region of interest" description="Disordered" evidence="1">
    <location>
        <begin position="65"/>
        <end position="99"/>
    </location>
</feature>
<name>A0A7S4WBB6_9DINO</name>
<organism evidence="2">
    <name type="scientific">Alexandrium monilatum</name>
    <dbReference type="NCBI Taxonomy" id="311494"/>
    <lineage>
        <taxon>Eukaryota</taxon>
        <taxon>Sar</taxon>
        <taxon>Alveolata</taxon>
        <taxon>Dinophyceae</taxon>
        <taxon>Gonyaulacales</taxon>
        <taxon>Pyrocystaceae</taxon>
        <taxon>Alexandrium</taxon>
    </lineage>
</organism>
<sequence>MCAMTCGLAAVGSLPGPCPTPCRGLAPRSLSGSVPGSPRQRCEAHSSPLNAQGLLLFHGPHRARAPEAPAQRGQLAWRAAPPASSERAGPVVDRPTTTE</sequence>
<evidence type="ECO:0000256" key="1">
    <source>
        <dbReference type="SAM" id="MobiDB-lite"/>
    </source>
</evidence>